<keyword evidence="4" id="KW-1185">Reference proteome</keyword>
<sequence length="397" mass="44601">MAPETGEDLLSVEPRFEQAWRGFHRGQVKEFVAWAQEELRRVTAERDAAVHHVAQLSGHTRELRATIDRVSRTPIEPDALQERSRRMIELTREEASEIIARAKEKAEQTRLDAEAEAVRLTEQERSLVAATEEDRRRQAAAHAAFMRQAATERAAADEAAAQQRRRMEADLTEALHQRRTTTITELDTRRTTTLAELHTLRTETERELETARTTTLHDLETARSETHRDLEAARASTQHELDTIRASTLHELDTARASTLRELDTARAETHRELETARSETHRELDTTRTETLRDLDLQRTTTAHELAAQTTAAQADAEARVLRATEHATHVVTQAEARVAELAAVHHRLQTALTGTRELLASATAALDPPPDDTGRDTPVPVQRRKPALTEATPTG</sequence>
<reference evidence="3 4" key="1">
    <citation type="journal article" date="2015" name="Int. J. Syst. Evol. Microbiol.">
        <title>Amycolatopsis rhabdoformis sp. nov., an actinomycete isolated from a tropical forest soil.</title>
        <authorList>
            <person name="Souza W.R."/>
            <person name="Silva R.E."/>
            <person name="Goodfellow M."/>
            <person name="Busarakam K."/>
            <person name="Figueiro F.S."/>
            <person name="Ferreira D."/>
            <person name="Rodrigues-Filho E."/>
            <person name="Moraes L.A.B."/>
            <person name="Zucchi T.D."/>
        </authorList>
    </citation>
    <scope>NUCLEOTIDE SEQUENCE [LARGE SCALE GENOMIC DNA]</scope>
    <source>
        <strain evidence="3 4">NCIMB 14900</strain>
    </source>
</reference>
<gene>
    <name evidence="3" type="ORF">VSH64_23925</name>
</gene>
<evidence type="ECO:0000313" key="3">
    <source>
        <dbReference type="EMBL" id="WSE25938.1"/>
    </source>
</evidence>
<name>A0ABZ1HWC7_9PSEU</name>
<feature type="coiled-coil region" evidence="1">
    <location>
        <begin position="92"/>
        <end position="123"/>
    </location>
</feature>
<organism evidence="3 4">
    <name type="scientific">Amycolatopsis rhabdoformis</name>
    <dbReference type="NCBI Taxonomy" id="1448059"/>
    <lineage>
        <taxon>Bacteria</taxon>
        <taxon>Bacillati</taxon>
        <taxon>Actinomycetota</taxon>
        <taxon>Actinomycetes</taxon>
        <taxon>Pseudonocardiales</taxon>
        <taxon>Pseudonocardiaceae</taxon>
        <taxon>Amycolatopsis</taxon>
    </lineage>
</organism>
<proteinExistence type="predicted"/>
<dbReference type="Proteomes" id="UP001330812">
    <property type="component" value="Chromosome"/>
</dbReference>
<feature type="region of interest" description="Disordered" evidence="2">
    <location>
        <begin position="363"/>
        <end position="397"/>
    </location>
</feature>
<evidence type="ECO:0000256" key="1">
    <source>
        <dbReference type="SAM" id="Coils"/>
    </source>
</evidence>
<evidence type="ECO:0000313" key="4">
    <source>
        <dbReference type="Proteomes" id="UP001330812"/>
    </source>
</evidence>
<protein>
    <submittedName>
        <fullName evidence="3">M protein</fullName>
    </submittedName>
</protein>
<dbReference type="RefSeq" id="WP_326564905.1">
    <property type="nucleotide sequence ID" value="NZ_CP142149.1"/>
</dbReference>
<accession>A0ABZ1HWC7</accession>
<keyword evidence="1" id="KW-0175">Coiled coil</keyword>
<evidence type="ECO:0000256" key="2">
    <source>
        <dbReference type="SAM" id="MobiDB-lite"/>
    </source>
</evidence>
<dbReference type="EMBL" id="CP142149">
    <property type="protein sequence ID" value="WSE25938.1"/>
    <property type="molecule type" value="Genomic_DNA"/>
</dbReference>